<evidence type="ECO:0000313" key="2">
    <source>
        <dbReference type="Proteomes" id="UP000036681"/>
    </source>
</evidence>
<dbReference type="Proteomes" id="UP000036681">
    <property type="component" value="Unplaced"/>
</dbReference>
<evidence type="ECO:0000256" key="1">
    <source>
        <dbReference type="SAM" id="MobiDB-lite"/>
    </source>
</evidence>
<reference evidence="3" key="1">
    <citation type="submission" date="2023-03" db="UniProtKB">
        <authorList>
            <consortium name="WormBaseParasite"/>
        </authorList>
    </citation>
    <scope>IDENTIFICATION</scope>
</reference>
<protein>
    <submittedName>
        <fullName evidence="3">Uncharacterized protein</fullName>
    </submittedName>
</protein>
<dbReference type="WBParaSite" id="ALUE_0001294901-mRNA-1">
    <property type="protein sequence ID" value="ALUE_0001294901-mRNA-1"/>
    <property type="gene ID" value="ALUE_0001294901"/>
</dbReference>
<proteinExistence type="predicted"/>
<feature type="region of interest" description="Disordered" evidence="1">
    <location>
        <begin position="1"/>
        <end position="32"/>
    </location>
</feature>
<keyword evidence="2" id="KW-1185">Reference proteome</keyword>
<dbReference type="AlphaFoldDB" id="A0A9J2PUG9"/>
<feature type="compositionally biased region" description="Polar residues" evidence="1">
    <location>
        <begin position="20"/>
        <end position="32"/>
    </location>
</feature>
<evidence type="ECO:0000313" key="3">
    <source>
        <dbReference type="WBParaSite" id="ALUE_0001294901-mRNA-1"/>
    </source>
</evidence>
<accession>A0A9J2PUG9</accession>
<sequence>MLCKRAYTNPGIEDSEKQRNSNSSNTKSMVII</sequence>
<organism evidence="2 3">
    <name type="scientific">Ascaris lumbricoides</name>
    <name type="common">Giant roundworm</name>
    <dbReference type="NCBI Taxonomy" id="6252"/>
    <lineage>
        <taxon>Eukaryota</taxon>
        <taxon>Metazoa</taxon>
        <taxon>Ecdysozoa</taxon>
        <taxon>Nematoda</taxon>
        <taxon>Chromadorea</taxon>
        <taxon>Rhabditida</taxon>
        <taxon>Spirurina</taxon>
        <taxon>Ascaridomorpha</taxon>
        <taxon>Ascaridoidea</taxon>
        <taxon>Ascarididae</taxon>
        <taxon>Ascaris</taxon>
    </lineage>
</organism>
<name>A0A9J2PUG9_ASCLU</name>